<dbReference type="Pfam" id="PF00118">
    <property type="entry name" value="Cpn60_TCP1"/>
    <property type="match status" value="1"/>
</dbReference>
<dbReference type="PANTHER" id="PTHR11353">
    <property type="entry name" value="CHAPERONIN"/>
    <property type="match status" value="1"/>
</dbReference>
<keyword evidence="6" id="KW-1185">Reference proteome</keyword>
<dbReference type="EMBL" id="VZUI01035513">
    <property type="protein sequence ID" value="NXU99861.1"/>
    <property type="molecule type" value="Genomic_DNA"/>
</dbReference>
<evidence type="ECO:0000256" key="1">
    <source>
        <dbReference type="ARBA" id="ARBA00022741"/>
    </source>
</evidence>
<organism evidence="5 6">
    <name type="scientific">Cettia cetti</name>
    <dbReference type="NCBI Taxonomy" id="68486"/>
    <lineage>
        <taxon>Eukaryota</taxon>
        <taxon>Metazoa</taxon>
        <taxon>Chordata</taxon>
        <taxon>Craniata</taxon>
        <taxon>Vertebrata</taxon>
        <taxon>Euteleostomi</taxon>
        <taxon>Archelosauria</taxon>
        <taxon>Archosauria</taxon>
        <taxon>Dinosauria</taxon>
        <taxon>Saurischia</taxon>
        <taxon>Theropoda</taxon>
        <taxon>Coelurosauria</taxon>
        <taxon>Aves</taxon>
        <taxon>Neognathae</taxon>
        <taxon>Neoaves</taxon>
        <taxon>Telluraves</taxon>
        <taxon>Australaves</taxon>
        <taxon>Passeriformes</taxon>
        <taxon>Sylvioidea</taxon>
        <taxon>Sylviidae</taxon>
        <taxon>Acrocephalinae</taxon>
        <taxon>Cettia</taxon>
    </lineage>
</organism>
<keyword evidence="3" id="KW-0143">Chaperone</keyword>
<dbReference type="InterPro" id="IPR027413">
    <property type="entry name" value="GROEL-like_equatorial_sf"/>
</dbReference>
<gene>
    <name evidence="5" type="primary">Cct3_1</name>
    <name evidence="5" type="ORF">CETCET_R04203</name>
</gene>
<name>A0A7L3QC95_9SYLV</name>
<dbReference type="Gene3D" id="1.10.560.10">
    <property type="entry name" value="GroEL-like equatorial domain"/>
    <property type="match status" value="1"/>
</dbReference>
<reference evidence="5 6" key="1">
    <citation type="submission" date="2019-09" db="EMBL/GenBank/DDBJ databases">
        <title>Bird 10,000 Genomes (B10K) Project - Family phase.</title>
        <authorList>
            <person name="Zhang G."/>
        </authorList>
    </citation>
    <scope>NUCLEOTIDE SEQUENCE [LARGE SCALE GENOMIC DNA]</scope>
    <source>
        <strain evidence="5">OUT-0056</strain>
        <tissue evidence="5">Blood</tissue>
    </source>
</reference>
<keyword evidence="2" id="KW-0067">ATP-binding</keyword>
<evidence type="ECO:0000256" key="2">
    <source>
        <dbReference type="ARBA" id="ARBA00022840"/>
    </source>
</evidence>
<feature type="non-terminal residue" evidence="5">
    <location>
        <position position="1"/>
    </location>
</feature>
<sequence length="79" mass="8575">QAKHTQEGSQTWGVNGETGALVDMKELGIWEPLAVKLQTYKTAVETAVLLLRIDDIVSGHKKKSDNQSKQSAAPEAAQE</sequence>
<dbReference type="GO" id="GO:0140662">
    <property type="term" value="F:ATP-dependent protein folding chaperone"/>
    <property type="evidence" value="ECO:0007669"/>
    <property type="project" value="InterPro"/>
</dbReference>
<evidence type="ECO:0000256" key="3">
    <source>
        <dbReference type="ARBA" id="ARBA00023186"/>
    </source>
</evidence>
<dbReference type="InterPro" id="IPR002423">
    <property type="entry name" value="Cpn60/GroEL/TCP-1"/>
</dbReference>
<evidence type="ECO:0000313" key="6">
    <source>
        <dbReference type="Proteomes" id="UP000524451"/>
    </source>
</evidence>
<comment type="caution">
    <text evidence="5">The sequence shown here is derived from an EMBL/GenBank/DDBJ whole genome shotgun (WGS) entry which is preliminary data.</text>
</comment>
<evidence type="ECO:0000256" key="4">
    <source>
        <dbReference type="SAM" id="MobiDB-lite"/>
    </source>
</evidence>
<protein>
    <submittedName>
        <fullName evidence="5">TCPG protein</fullName>
    </submittedName>
</protein>
<proteinExistence type="predicted"/>
<feature type="region of interest" description="Disordered" evidence="4">
    <location>
        <begin position="59"/>
        <end position="79"/>
    </location>
</feature>
<accession>A0A7L3QC95</accession>
<evidence type="ECO:0000313" key="5">
    <source>
        <dbReference type="EMBL" id="NXU99861.1"/>
    </source>
</evidence>
<keyword evidence="1" id="KW-0547">Nucleotide-binding</keyword>
<dbReference type="Proteomes" id="UP000524451">
    <property type="component" value="Unassembled WGS sequence"/>
</dbReference>
<feature type="non-terminal residue" evidence="5">
    <location>
        <position position="79"/>
    </location>
</feature>
<dbReference type="GO" id="GO:0005524">
    <property type="term" value="F:ATP binding"/>
    <property type="evidence" value="ECO:0007669"/>
    <property type="project" value="UniProtKB-KW"/>
</dbReference>
<dbReference type="AlphaFoldDB" id="A0A7L3QC95"/>
<dbReference type="InterPro" id="IPR017998">
    <property type="entry name" value="Chaperone_TCP-1"/>
</dbReference>
<dbReference type="SUPFAM" id="SSF48592">
    <property type="entry name" value="GroEL equatorial domain-like"/>
    <property type="match status" value="1"/>
</dbReference>